<dbReference type="AlphaFoldDB" id="A0A0S2SJE2"/>
<evidence type="ECO:0000313" key="1">
    <source>
        <dbReference type="EMBL" id="ALP41813.1"/>
    </source>
</evidence>
<evidence type="ECO:0000313" key="2">
    <source>
        <dbReference type="Proteomes" id="UP000058114"/>
    </source>
</evidence>
<dbReference type="EMBL" id="CP013067">
    <property type="protein sequence ID" value="ALP41813.1"/>
    <property type="molecule type" value="Genomic_DNA"/>
</dbReference>
<gene>
    <name evidence="1" type="ORF">WL1483_2394</name>
</gene>
<protein>
    <submittedName>
        <fullName evidence="1">Uncharacterized protein</fullName>
    </submittedName>
</protein>
<reference evidence="1 2" key="2">
    <citation type="journal article" date="2016" name="Genome Announc.">
        <title>Complete Genome Sequence of the Highly Virulent Aeromonas schubertii Strain WL1483, Isolated from Diseased Snakehead Fish (Channa argus) in China.</title>
        <authorList>
            <person name="Liu L."/>
            <person name="Li N."/>
            <person name="Zhang D."/>
            <person name="Fu X."/>
            <person name="Shi C."/>
            <person name="Lin Q."/>
            <person name="Hao G."/>
        </authorList>
    </citation>
    <scope>NUCLEOTIDE SEQUENCE [LARGE SCALE GENOMIC DNA]</scope>
    <source>
        <strain evidence="1 2">WL1483</strain>
    </source>
</reference>
<name>A0A0S2SJE2_9GAMM</name>
<organism evidence="1 2">
    <name type="scientific">Aeromonas schubertii</name>
    <dbReference type="NCBI Taxonomy" id="652"/>
    <lineage>
        <taxon>Bacteria</taxon>
        <taxon>Pseudomonadati</taxon>
        <taxon>Pseudomonadota</taxon>
        <taxon>Gammaproteobacteria</taxon>
        <taxon>Aeromonadales</taxon>
        <taxon>Aeromonadaceae</taxon>
        <taxon>Aeromonas</taxon>
    </lineage>
</organism>
<sequence length="70" mass="7391">MASSSAVMLQAKQAITPLSKMVDVPESPHHPLTAMLIALPRVGIFPTQEGPPHATADHVVVGRILQADLT</sequence>
<proteinExistence type="predicted"/>
<dbReference type="Proteomes" id="UP000058114">
    <property type="component" value="Chromosome"/>
</dbReference>
<accession>A0A0S2SJE2</accession>
<dbReference type="KEGG" id="asr:WL1483_2394"/>
<reference evidence="2" key="1">
    <citation type="submission" date="2015-10" db="EMBL/GenBank/DDBJ databases">
        <title>Complete Genome Sequence of Aeromonas schubertii strain WL1483.</title>
        <authorList>
            <person name="Liu L."/>
        </authorList>
    </citation>
    <scope>NUCLEOTIDE SEQUENCE [LARGE SCALE GENOMIC DNA]</scope>
    <source>
        <strain evidence="2">WL1483</strain>
    </source>
</reference>